<dbReference type="RefSeq" id="XP_066073863.1">
    <property type="nucleotide sequence ID" value="XM_066217766.1"/>
</dbReference>
<sequence length="549" mass="62142">MGDDKPAGGYDSTPLPRANGPTYNVKVTFHSATNLPVADFNDGSADPYILAQIKTSHKGRSQHEPNLRFRTNTIRKSLEPSWEQSWILGGIPSDGFDLSVRIYDEDPSDHDDRLGKVELSTGSINEQWKGIQKQEYKVKKSGSDLRAYTARWTCHLLGRKQLRARLTISIQVLGKTNNDLGKAYTINNFWWIHYSPMIGRIAGVKGKDDKGVEKYNFQANEIQLTGPVPPELYHRYVEFKTFVGGMFEATGLRGKILHKALHHQHERIYNFDRQTKFGEFEFNQDSKPSKDLALKFLEMVHYDQGGRIFTYVITLDGLMRFTETGKEFGIDLLSKHTMHSDVNRYIAWSGEFLVRRLAHPDESPEDPDQHTHPEEDVPGGPPNDEPPKDAAHYELIIDNDSGTYRPNKDLIPVLTKFLENNFNGLKIRVMACDDEKLDKIKEGQKKVKGKEGDKMVYGQQSTSDLGDHLHRSGSISSSDEEDLNDRANDMNEEDGVAQGVTGNLEKFANTVENPKNTINQSIIKAKHKVKEKGGKAEREKAEERDDQAS</sequence>
<feature type="region of interest" description="Disordered" evidence="1">
    <location>
        <begin position="360"/>
        <end position="389"/>
    </location>
</feature>
<reference evidence="3 4" key="1">
    <citation type="submission" date="2024-01" db="EMBL/GenBank/DDBJ databases">
        <title>Comparative genomics of Cryptococcus and Kwoniella reveals pathogenesis evolution and contrasting modes of karyotype evolution via chromosome fusion or intercentromeric recombination.</title>
        <authorList>
            <person name="Coelho M.A."/>
            <person name="David-Palma M."/>
            <person name="Shea T."/>
            <person name="Bowers K."/>
            <person name="McGinley-Smith S."/>
            <person name="Mohammad A.W."/>
            <person name="Gnirke A."/>
            <person name="Yurkov A.M."/>
            <person name="Nowrousian M."/>
            <person name="Sun S."/>
            <person name="Cuomo C.A."/>
            <person name="Heitman J."/>
        </authorList>
    </citation>
    <scope>NUCLEOTIDE SEQUENCE [LARGE SCALE GENOMIC DNA]</scope>
    <source>
        <strain evidence="3 4">CBS 6074</strain>
    </source>
</reference>
<feature type="compositionally biased region" description="Basic and acidic residues" evidence="1">
    <location>
        <begin position="360"/>
        <end position="375"/>
    </location>
</feature>
<dbReference type="SMART" id="SM00239">
    <property type="entry name" value="C2"/>
    <property type="match status" value="1"/>
</dbReference>
<dbReference type="PANTHER" id="PTHR47800">
    <property type="entry name" value="C2 DOMAIN-CONTAINING PROTEIN"/>
    <property type="match status" value="1"/>
</dbReference>
<feature type="domain" description="C2" evidence="2">
    <location>
        <begin position="6"/>
        <end position="136"/>
    </location>
</feature>
<evidence type="ECO:0000256" key="1">
    <source>
        <dbReference type="SAM" id="MobiDB-lite"/>
    </source>
</evidence>
<organism evidence="3 4">
    <name type="scientific">Kwoniella dendrophila CBS 6074</name>
    <dbReference type="NCBI Taxonomy" id="1295534"/>
    <lineage>
        <taxon>Eukaryota</taxon>
        <taxon>Fungi</taxon>
        <taxon>Dikarya</taxon>
        <taxon>Basidiomycota</taxon>
        <taxon>Agaricomycotina</taxon>
        <taxon>Tremellomycetes</taxon>
        <taxon>Tremellales</taxon>
        <taxon>Cryptococcaceae</taxon>
        <taxon>Kwoniella</taxon>
    </lineage>
</organism>
<dbReference type="PROSITE" id="PS50004">
    <property type="entry name" value="C2"/>
    <property type="match status" value="1"/>
</dbReference>
<proteinExistence type="predicted"/>
<dbReference type="SUPFAM" id="SSF49562">
    <property type="entry name" value="C2 domain (Calcium/lipid-binding domain, CaLB)"/>
    <property type="match status" value="1"/>
</dbReference>
<dbReference type="EMBL" id="CP144099">
    <property type="protein sequence ID" value="WWC87100.1"/>
    <property type="molecule type" value="Genomic_DNA"/>
</dbReference>
<gene>
    <name evidence="3" type="ORF">L201_001986</name>
</gene>
<evidence type="ECO:0000259" key="2">
    <source>
        <dbReference type="PROSITE" id="PS50004"/>
    </source>
</evidence>
<dbReference type="Pfam" id="PF00168">
    <property type="entry name" value="C2"/>
    <property type="match status" value="1"/>
</dbReference>
<feature type="compositionally biased region" description="Basic and acidic residues" evidence="1">
    <location>
        <begin position="531"/>
        <end position="549"/>
    </location>
</feature>
<dbReference type="GeneID" id="91092658"/>
<accession>A0AAX4JNW5</accession>
<evidence type="ECO:0000313" key="4">
    <source>
        <dbReference type="Proteomes" id="UP001355207"/>
    </source>
</evidence>
<protein>
    <recommendedName>
        <fullName evidence="2">C2 domain-containing protein</fullName>
    </recommendedName>
</protein>
<dbReference type="InterPro" id="IPR000008">
    <property type="entry name" value="C2_dom"/>
</dbReference>
<evidence type="ECO:0000313" key="3">
    <source>
        <dbReference type="EMBL" id="WWC87100.1"/>
    </source>
</evidence>
<name>A0AAX4JNW5_9TREE</name>
<dbReference type="InterPro" id="IPR035892">
    <property type="entry name" value="C2_domain_sf"/>
</dbReference>
<dbReference type="GO" id="GO:0010628">
    <property type="term" value="P:positive regulation of gene expression"/>
    <property type="evidence" value="ECO:0007669"/>
    <property type="project" value="TreeGrafter"/>
</dbReference>
<dbReference type="AlphaFoldDB" id="A0AAX4JNW5"/>
<dbReference type="Gene3D" id="2.60.40.150">
    <property type="entry name" value="C2 domain"/>
    <property type="match status" value="1"/>
</dbReference>
<dbReference type="PANTHER" id="PTHR47800:SF5">
    <property type="entry name" value="FER-1-LIKE PROTEIN 6"/>
    <property type="match status" value="1"/>
</dbReference>
<feature type="region of interest" description="Disordered" evidence="1">
    <location>
        <begin position="444"/>
        <end position="549"/>
    </location>
</feature>
<feature type="compositionally biased region" description="Basic and acidic residues" evidence="1">
    <location>
        <begin position="444"/>
        <end position="454"/>
    </location>
</feature>
<dbReference type="Proteomes" id="UP001355207">
    <property type="component" value="Chromosome 2"/>
</dbReference>
<keyword evidence="4" id="KW-1185">Reference proteome</keyword>
<feature type="compositionally biased region" description="Polar residues" evidence="1">
    <location>
        <begin position="510"/>
        <end position="522"/>
    </location>
</feature>